<keyword evidence="4 14" id="KW-0645">Protease</keyword>
<dbReference type="GO" id="GO:0008233">
    <property type="term" value="F:peptidase activity"/>
    <property type="evidence" value="ECO:0007669"/>
    <property type="project" value="UniProtKB-KW"/>
</dbReference>
<keyword evidence="9 11" id="KW-0472">Membrane</keyword>
<evidence type="ECO:0000256" key="5">
    <source>
        <dbReference type="ARBA" id="ARBA00022692"/>
    </source>
</evidence>
<feature type="transmembrane region" description="Helical" evidence="11">
    <location>
        <begin position="6"/>
        <end position="30"/>
    </location>
</feature>
<evidence type="ECO:0000256" key="7">
    <source>
        <dbReference type="ARBA" id="ARBA00022825"/>
    </source>
</evidence>
<dbReference type="SUPFAM" id="SSF52096">
    <property type="entry name" value="ClpP/crotonase"/>
    <property type="match status" value="1"/>
</dbReference>
<gene>
    <name evidence="14" type="primary">sohB</name>
    <name evidence="14" type="ORF">LLY24_14690</name>
</gene>
<comment type="subcellular location">
    <subcellularLocation>
        <location evidence="1">Cell membrane</location>
    </subcellularLocation>
</comment>
<keyword evidence="8 11" id="KW-1133">Transmembrane helix</keyword>
<dbReference type="RefSeq" id="WP_259037058.1">
    <property type="nucleotide sequence ID" value="NZ_JAJISC010000007.1"/>
</dbReference>
<evidence type="ECO:0000259" key="13">
    <source>
        <dbReference type="Pfam" id="PF08496"/>
    </source>
</evidence>
<feature type="domain" description="Peptidase S49 N-terminal proteobacteria" evidence="13">
    <location>
        <begin position="4"/>
        <end position="156"/>
    </location>
</feature>
<evidence type="ECO:0000313" key="15">
    <source>
        <dbReference type="Proteomes" id="UP001165542"/>
    </source>
</evidence>
<keyword evidence="6 14" id="KW-0378">Hydrolase</keyword>
<dbReference type="NCBIfam" id="NF008745">
    <property type="entry name" value="PRK11778.1"/>
    <property type="match status" value="1"/>
</dbReference>
<evidence type="ECO:0000256" key="2">
    <source>
        <dbReference type="ARBA" id="ARBA00008683"/>
    </source>
</evidence>
<evidence type="ECO:0000256" key="3">
    <source>
        <dbReference type="ARBA" id="ARBA00022475"/>
    </source>
</evidence>
<organism evidence="14 15">
    <name type="scientific">Halomonas dongshanensis</name>
    <dbReference type="NCBI Taxonomy" id="2890835"/>
    <lineage>
        <taxon>Bacteria</taxon>
        <taxon>Pseudomonadati</taxon>
        <taxon>Pseudomonadota</taxon>
        <taxon>Gammaproteobacteria</taxon>
        <taxon>Oceanospirillales</taxon>
        <taxon>Halomonadaceae</taxon>
        <taxon>Halomonas</taxon>
    </lineage>
</organism>
<evidence type="ECO:0000256" key="4">
    <source>
        <dbReference type="ARBA" id="ARBA00022670"/>
    </source>
</evidence>
<evidence type="ECO:0000313" key="14">
    <source>
        <dbReference type="EMBL" id="MCS2610565.1"/>
    </source>
</evidence>
<dbReference type="InterPro" id="IPR013703">
    <property type="entry name" value="Peptidase_S49_N_proteobac"/>
</dbReference>
<dbReference type="Gene3D" id="3.90.226.10">
    <property type="entry name" value="2-enoyl-CoA Hydratase, Chain A, domain 1"/>
    <property type="match status" value="1"/>
</dbReference>
<reference evidence="14" key="1">
    <citation type="submission" date="2021-11" db="EMBL/GenBank/DDBJ databases">
        <title>Halomonas sp., isolated from a coastal aquaculture zone in Dongshan Bay.</title>
        <authorList>
            <person name="Lin W."/>
        </authorList>
    </citation>
    <scope>NUCLEOTIDE SEQUENCE</scope>
    <source>
        <strain evidence="14">Yzlin-01</strain>
    </source>
</reference>
<dbReference type="GO" id="GO:0006508">
    <property type="term" value="P:proteolysis"/>
    <property type="evidence" value="ECO:0007669"/>
    <property type="project" value="UniProtKB-KW"/>
</dbReference>
<dbReference type="PANTHER" id="PTHR42987:SF4">
    <property type="entry name" value="PROTEASE SOHB-RELATED"/>
    <property type="match status" value="1"/>
</dbReference>
<evidence type="ECO:0000256" key="10">
    <source>
        <dbReference type="SAM" id="MobiDB-lite"/>
    </source>
</evidence>
<feature type="region of interest" description="Disordered" evidence="10">
    <location>
        <begin position="76"/>
        <end position="96"/>
    </location>
</feature>
<feature type="compositionally biased region" description="Basic and acidic residues" evidence="10">
    <location>
        <begin position="76"/>
        <end position="87"/>
    </location>
</feature>
<dbReference type="Pfam" id="PF08496">
    <property type="entry name" value="Peptidase_S49_N"/>
    <property type="match status" value="1"/>
</dbReference>
<evidence type="ECO:0000256" key="6">
    <source>
        <dbReference type="ARBA" id="ARBA00022801"/>
    </source>
</evidence>
<dbReference type="InterPro" id="IPR047272">
    <property type="entry name" value="S49_SppA_C"/>
</dbReference>
<dbReference type="CDD" id="cd07023">
    <property type="entry name" value="S49_Sppa_N_C"/>
    <property type="match status" value="1"/>
</dbReference>
<keyword evidence="5 11" id="KW-0812">Transmembrane</keyword>
<proteinExistence type="inferred from homology"/>
<sequence length="350" mass="38741">MGDWLADLALFIVQAVIFVVLAGIVLALVLRRQRGESHTARKLQVEPLHRRRRQRRRRLALTTLSPAARKRQIKAFRREDKREKKSAAPEGENTNGAPGRVWVLDFHGDIKASGTQAFAEEISAVLDVAKPDDEVVVRLESPGGLVHAYGLAAAQMDRLRAAALKTTVCVDKVAASGGYMMACSAERIVAAPFAVIGSIGVVAQVPNVHRLLKRHDVDVELLTAGKYKRTLTVLGENTEEGRVKFVEDLENTHRLFKAYVGERRPALDIERIATGEIWYGSEALGEQLIDEVGTSEAYLNRRMDESEVFSVRLEPRKGMGQRLGRAISAGVEHAVTRALDVADATRWLQR</sequence>
<dbReference type="Proteomes" id="UP001165542">
    <property type="component" value="Unassembled WGS sequence"/>
</dbReference>
<feature type="domain" description="Peptidase S49" evidence="12">
    <location>
        <begin position="160"/>
        <end position="308"/>
    </location>
</feature>
<evidence type="ECO:0000256" key="11">
    <source>
        <dbReference type="SAM" id="Phobius"/>
    </source>
</evidence>
<dbReference type="Pfam" id="PF01343">
    <property type="entry name" value="Peptidase_S49"/>
    <property type="match status" value="1"/>
</dbReference>
<accession>A0ABT2EHI1</accession>
<evidence type="ECO:0000256" key="1">
    <source>
        <dbReference type="ARBA" id="ARBA00004236"/>
    </source>
</evidence>
<name>A0ABT2EHI1_9GAMM</name>
<comment type="caution">
    <text evidence="14">The sequence shown here is derived from an EMBL/GenBank/DDBJ whole genome shotgun (WGS) entry which is preliminary data.</text>
</comment>
<dbReference type="EMBL" id="JAJISC010000007">
    <property type="protein sequence ID" value="MCS2610565.1"/>
    <property type="molecule type" value="Genomic_DNA"/>
</dbReference>
<dbReference type="InterPro" id="IPR002142">
    <property type="entry name" value="Peptidase_S49"/>
</dbReference>
<comment type="similarity">
    <text evidence="2">Belongs to the peptidase S49 family.</text>
</comment>
<keyword evidence="7" id="KW-0720">Serine protease</keyword>
<keyword evidence="3" id="KW-1003">Cell membrane</keyword>
<protein>
    <submittedName>
        <fullName evidence="14">Protease SohB</fullName>
        <ecNumber evidence="14">3.4.21.-</ecNumber>
    </submittedName>
</protein>
<dbReference type="EC" id="3.4.21.-" evidence="14"/>
<keyword evidence="15" id="KW-1185">Reference proteome</keyword>
<dbReference type="Gene3D" id="6.20.330.10">
    <property type="match status" value="1"/>
</dbReference>
<evidence type="ECO:0000259" key="12">
    <source>
        <dbReference type="Pfam" id="PF01343"/>
    </source>
</evidence>
<dbReference type="InterPro" id="IPR029045">
    <property type="entry name" value="ClpP/crotonase-like_dom_sf"/>
</dbReference>
<evidence type="ECO:0000256" key="9">
    <source>
        <dbReference type="ARBA" id="ARBA00023136"/>
    </source>
</evidence>
<evidence type="ECO:0000256" key="8">
    <source>
        <dbReference type="ARBA" id="ARBA00022989"/>
    </source>
</evidence>
<dbReference type="PANTHER" id="PTHR42987">
    <property type="entry name" value="PEPTIDASE S49"/>
    <property type="match status" value="1"/>
</dbReference>